<dbReference type="Gene3D" id="2.60.40.1220">
    <property type="match status" value="1"/>
</dbReference>
<dbReference type="InterPro" id="IPR035986">
    <property type="entry name" value="PKD_dom_sf"/>
</dbReference>
<keyword evidence="3" id="KW-0472">Membrane</keyword>
<dbReference type="CDD" id="cd00146">
    <property type="entry name" value="PKD"/>
    <property type="match status" value="1"/>
</dbReference>
<feature type="region of interest" description="Disordered" evidence="2">
    <location>
        <begin position="1"/>
        <end position="21"/>
    </location>
</feature>
<dbReference type="InterPro" id="IPR014755">
    <property type="entry name" value="Cu-Rt/internalin_Ig-like"/>
</dbReference>
<dbReference type="InterPro" id="IPR022409">
    <property type="entry name" value="PKD/Chitinase_dom"/>
</dbReference>
<feature type="compositionally biased region" description="Low complexity" evidence="2">
    <location>
        <begin position="476"/>
        <end position="487"/>
    </location>
</feature>
<evidence type="ECO:0000256" key="3">
    <source>
        <dbReference type="SAM" id="Phobius"/>
    </source>
</evidence>
<dbReference type="SMART" id="SM00089">
    <property type="entry name" value="PKD"/>
    <property type="match status" value="1"/>
</dbReference>
<feature type="compositionally biased region" description="Polar residues" evidence="2">
    <location>
        <begin position="458"/>
        <end position="470"/>
    </location>
</feature>
<feature type="compositionally biased region" description="Acidic residues" evidence="2">
    <location>
        <begin position="7"/>
        <end position="17"/>
    </location>
</feature>
<evidence type="ECO:0000256" key="2">
    <source>
        <dbReference type="SAM" id="MobiDB-lite"/>
    </source>
</evidence>
<dbReference type="RefSeq" id="WP_310917936.1">
    <property type="nucleotide sequence ID" value="NZ_JAMQON010000001.1"/>
</dbReference>
<keyword evidence="6" id="KW-1185">Reference proteome</keyword>
<dbReference type="NCBIfam" id="TIGR04213">
    <property type="entry name" value="PGF_pre_PGF"/>
    <property type="match status" value="1"/>
</dbReference>
<comment type="caution">
    <text evidence="5">The sequence shown here is derived from an EMBL/GenBank/DDBJ whole genome shotgun (WGS) entry which is preliminary data.</text>
</comment>
<dbReference type="SUPFAM" id="SSF49299">
    <property type="entry name" value="PKD domain"/>
    <property type="match status" value="1"/>
</dbReference>
<reference evidence="5 6" key="1">
    <citation type="submission" date="2022-06" db="EMBL/GenBank/DDBJ databases">
        <title>Haloarcula sp. a new haloarchaeum isolate from saline soil.</title>
        <authorList>
            <person name="Strakova D."/>
            <person name="Galisteo C."/>
            <person name="Sanchez-Porro C."/>
            <person name="Ventosa A."/>
        </authorList>
    </citation>
    <scope>NUCLEOTIDE SEQUENCE [LARGE SCALE GENOMIC DNA]</scope>
    <source>
        <strain evidence="5 6">S1CR25-12</strain>
    </source>
</reference>
<dbReference type="InterPro" id="IPR000601">
    <property type="entry name" value="PKD_dom"/>
</dbReference>
<sequence length="634" mass="66207">MSAAETQELDAENDTDAPEWTNATMAGSTEIELTFTDNSTIDRQSVTAGDFALSSGSVSNVTVDPTGDGATVTLLLGERQNVDNVTVSFADGGAIADGAGNRLTSGTMTVTGMDTLVPDFRYFVLTRLNDSTVEVRLATTEPLSGLRLAVTGPAEDRLTMANFTAEDDSNTRFRTRYTVPEYGAYSFVWERAIDRNGNMRVLSRMRQFRYEDSAPDIVLDGPETTTVGTAVNFSAAETVDTDGIESYRWYIDGGTLLTGPSVHVAFATAGRHDITLEVTDSEGHTAVATRQLTVRATADEPSAVTVVRQNATHATATVEGTGLVQQVRARNGSLVEGGNVTLDRLSAAFPANRSLSLGMAASDRPPASFDGPWFGLFSVDHAVPANRVSVRFSVNRTALNRTGVAPEDVVLSRNADGWTPLTTSVVGRTERGVTYQATAPGLSRFAVGAKRGTDSENRTGQTDATATQPTDEGATESDGTAAASDAGGRPDIAITNVSLNATAPTTGDAVRITVTAENRGTADGSYPFSVRLDDSSVATHEIAVPAGETRTRSYVQNLSTAGELVVGGQSVTNVSEAGGGGSLLPGPVAGLLSGLPNPLSLWPSGIVGTILGALVGLLVAVYSVLKALAIYLGY</sequence>
<feature type="domain" description="PKD" evidence="4">
    <location>
        <begin position="214"/>
        <end position="297"/>
    </location>
</feature>
<dbReference type="InterPro" id="IPR013783">
    <property type="entry name" value="Ig-like_fold"/>
</dbReference>
<dbReference type="Pfam" id="PF18911">
    <property type="entry name" value="PKD_4"/>
    <property type="match status" value="1"/>
</dbReference>
<dbReference type="PROSITE" id="PS50093">
    <property type="entry name" value="PKD"/>
    <property type="match status" value="1"/>
</dbReference>
<evidence type="ECO:0000256" key="1">
    <source>
        <dbReference type="ARBA" id="ARBA00022729"/>
    </source>
</evidence>
<keyword evidence="1" id="KW-0732">Signal</keyword>
<dbReference type="InterPro" id="IPR026453">
    <property type="entry name" value="PGF_pre_PGF"/>
</dbReference>
<organism evidence="5 6">
    <name type="scientific">Haloarcula saliterrae</name>
    <dbReference type="NCBI Taxonomy" id="2950534"/>
    <lineage>
        <taxon>Archaea</taxon>
        <taxon>Methanobacteriati</taxon>
        <taxon>Methanobacteriota</taxon>
        <taxon>Stenosarchaea group</taxon>
        <taxon>Halobacteria</taxon>
        <taxon>Halobacteriales</taxon>
        <taxon>Haloarculaceae</taxon>
        <taxon>Haloarcula</taxon>
    </lineage>
</organism>
<gene>
    <name evidence="5" type="ORF">NDI56_02960</name>
</gene>
<keyword evidence="3" id="KW-1133">Transmembrane helix</keyword>
<dbReference type="Gene3D" id="2.60.40.10">
    <property type="entry name" value="Immunoglobulins"/>
    <property type="match status" value="2"/>
</dbReference>
<evidence type="ECO:0000313" key="6">
    <source>
        <dbReference type="Proteomes" id="UP001259659"/>
    </source>
</evidence>
<feature type="region of interest" description="Disordered" evidence="2">
    <location>
        <begin position="446"/>
        <end position="489"/>
    </location>
</feature>
<proteinExistence type="predicted"/>
<protein>
    <submittedName>
        <fullName evidence="5">PKD domain-containing protein</fullName>
    </submittedName>
</protein>
<dbReference type="Proteomes" id="UP001259659">
    <property type="component" value="Unassembled WGS sequence"/>
</dbReference>
<name>A0ABU2F7X4_9EURY</name>
<keyword evidence="3" id="KW-0812">Transmembrane</keyword>
<evidence type="ECO:0000259" key="4">
    <source>
        <dbReference type="PROSITE" id="PS50093"/>
    </source>
</evidence>
<feature type="transmembrane region" description="Helical" evidence="3">
    <location>
        <begin position="601"/>
        <end position="625"/>
    </location>
</feature>
<accession>A0ABU2F7X4</accession>
<evidence type="ECO:0000313" key="5">
    <source>
        <dbReference type="EMBL" id="MDS0258368.1"/>
    </source>
</evidence>
<dbReference type="EMBL" id="JAMQON010000001">
    <property type="protein sequence ID" value="MDS0258368.1"/>
    <property type="molecule type" value="Genomic_DNA"/>
</dbReference>